<dbReference type="STRING" id="54915.ADS79_16695"/>
<evidence type="ECO:0000313" key="4">
    <source>
        <dbReference type="Proteomes" id="UP000036834"/>
    </source>
</evidence>
<dbReference type="PANTHER" id="PTHR38432">
    <property type="entry name" value="TELA-LIKE PROTEIN SAOUHSC_01408"/>
    <property type="match status" value="1"/>
</dbReference>
<dbReference type="InterPro" id="IPR008863">
    <property type="entry name" value="Toxic_anion-R_TelA"/>
</dbReference>
<evidence type="ECO:0000313" key="3">
    <source>
        <dbReference type="EMBL" id="KNB70553.1"/>
    </source>
</evidence>
<dbReference type="EMBL" id="LGIQ01000009">
    <property type="protein sequence ID" value="KNB70553.1"/>
    <property type="molecule type" value="Genomic_DNA"/>
</dbReference>
<reference evidence="2 5" key="3">
    <citation type="submission" date="2019-06" db="EMBL/GenBank/DDBJ databases">
        <title>Whole genome shotgun sequence of Brevibacillus reuszeri NBRC 15719.</title>
        <authorList>
            <person name="Hosoyama A."/>
            <person name="Uohara A."/>
            <person name="Ohji S."/>
            <person name="Ichikawa N."/>
        </authorList>
    </citation>
    <scope>NUCLEOTIDE SEQUENCE [LARGE SCALE GENOMIC DNA]</scope>
    <source>
        <strain evidence="2 5">NBRC 15719</strain>
    </source>
</reference>
<dbReference type="Pfam" id="PF05816">
    <property type="entry name" value="TelA"/>
    <property type="match status" value="1"/>
</dbReference>
<dbReference type="Proteomes" id="UP000036834">
    <property type="component" value="Unassembled WGS sequence"/>
</dbReference>
<gene>
    <name evidence="3" type="ORF">ADS79_16695</name>
    <name evidence="2" type="ORF">BRE01_37280</name>
</gene>
<proteinExistence type="inferred from homology"/>
<comment type="similarity">
    <text evidence="1">Belongs to the TelA family.</text>
</comment>
<name>A0A0K9YPA4_9BACL</name>
<dbReference type="Proteomes" id="UP000319578">
    <property type="component" value="Unassembled WGS sequence"/>
</dbReference>
<reference evidence="4" key="1">
    <citation type="submission" date="2015-07" db="EMBL/GenBank/DDBJ databases">
        <title>Genome sequencing project for genomic taxonomy and phylogenomics of Bacillus-like bacteria.</title>
        <authorList>
            <person name="Liu B."/>
            <person name="Wang J."/>
            <person name="Zhu Y."/>
            <person name="Liu G."/>
            <person name="Chen Q."/>
            <person name="Chen Z."/>
            <person name="Lan J."/>
            <person name="Che J."/>
            <person name="Ge C."/>
            <person name="Shi H."/>
            <person name="Pan Z."/>
            <person name="Liu X."/>
        </authorList>
    </citation>
    <scope>NUCLEOTIDE SEQUENCE [LARGE SCALE GENOMIC DNA]</scope>
    <source>
        <strain evidence="4">DSM 9887</strain>
    </source>
</reference>
<evidence type="ECO:0000313" key="2">
    <source>
        <dbReference type="EMBL" id="GED70026.1"/>
    </source>
</evidence>
<evidence type="ECO:0000313" key="5">
    <source>
        <dbReference type="Proteomes" id="UP000319578"/>
    </source>
</evidence>
<sequence length="368" mass="41501">MTTQAIQLVRQEDIIKIQSEAENVVRQLQTDNQSQMDSIFEQLGNLGESTQRNAAESLEILKRPVKDLMDGKNNDIPNTLLKLRSCTEELNPNKIFQSGGISNLFNRILGKNPISTYIRKYESVRTQIDNIIASLLNGSDKLKEDVINLKYIKKKSGENIYELEKRIYFGNKLLEMLEGESNKPENQLRKPEFEKAMVKVVTRVKNMSQMINILQQSIASVDVIADNNEKLDEAVFNAITMTQNVVTVSAAIQLALNNQKKVIEAVQNTNQAIEDMLVANAQSLKQNTQEITSMLEQPSIAINKLQQAFNDVYSAIQITEDSNRRIINSSKNFIQEMDKLNADMRVKLGMADPNQLSAPANQPTSLLQ</sequence>
<dbReference type="PATRIC" id="fig|54915.3.peg.2396"/>
<dbReference type="RefSeq" id="WP_049739546.1">
    <property type="nucleotide sequence ID" value="NZ_BJON01000014.1"/>
</dbReference>
<comment type="caution">
    <text evidence="3">The sequence shown here is derived from an EMBL/GenBank/DDBJ whole genome shotgun (WGS) entry which is preliminary data.</text>
</comment>
<keyword evidence="5" id="KW-1185">Reference proteome</keyword>
<dbReference type="PANTHER" id="PTHR38432:SF1">
    <property type="entry name" value="TELA-LIKE PROTEIN SAOUHSC_01408"/>
    <property type="match status" value="1"/>
</dbReference>
<organism evidence="3 4">
    <name type="scientific">Brevibacillus reuszeri</name>
    <dbReference type="NCBI Taxonomy" id="54915"/>
    <lineage>
        <taxon>Bacteria</taxon>
        <taxon>Bacillati</taxon>
        <taxon>Bacillota</taxon>
        <taxon>Bacilli</taxon>
        <taxon>Bacillales</taxon>
        <taxon>Paenibacillaceae</taxon>
        <taxon>Brevibacillus</taxon>
    </lineage>
</organism>
<dbReference type="AlphaFoldDB" id="A0A0K9YPA4"/>
<dbReference type="EMBL" id="BJON01000014">
    <property type="protein sequence ID" value="GED70026.1"/>
    <property type="molecule type" value="Genomic_DNA"/>
</dbReference>
<dbReference type="OrthoDB" id="2958429at2"/>
<accession>A0A0K9YPA4</accession>
<protein>
    <submittedName>
        <fullName evidence="3">Tellurite resistance protein</fullName>
    </submittedName>
</protein>
<reference evidence="3" key="2">
    <citation type="submission" date="2015-07" db="EMBL/GenBank/DDBJ databases">
        <title>MeaNS - Measles Nucleotide Surveillance Program.</title>
        <authorList>
            <person name="Tran T."/>
            <person name="Druce J."/>
        </authorList>
    </citation>
    <scope>NUCLEOTIDE SEQUENCE</scope>
    <source>
        <strain evidence="3">DSM 9887</strain>
    </source>
</reference>
<evidence type="ECO:0000256" key="1">
    <source>
        <dbReference type="ARBA" id="ARBA00005541"/>
    </source>
</evidence>